<feature type="domain" description="STAS" evidence="3">
    <location>
        <begin position="19"/>
        <end position="119"/>
    </location>
</feature>
<dbReference type="Gene3D" id="3.30.750.24">
    <property type="entry name" value="STAS domain"/>
    <property type="match status" value="1"/>
</dbReference>
<dbReference type="PROSITE" id="PS50801">
    <property type="entry name" value="STAS"/>
    <property type="match status" value="1"/>
</dbReference>
<dbReference type="RefSeq" id="WP_395512983.1">
    <property type="nucleotide sequence ID" value="NZ_JBBDHD010000121.1"/>
</dbReference>
<evidence type="ECO:0000259" key="3">
    <source>
        <dbReference type="PROSITE" id="PS50801"/>
    </source>
</evidence>
<comment type="caution">
    <text evidence="4">The sequence shown here is derived from an EMBL/GenBank/DDBJ whole genome shotgun (WGS) entry which is preliminary data.</text>
</comment>
<evidence type="ECO:0000313" key="5">
    <source>
        <dbReference type="Proteomes" id="UP001610631"/>
    </source>
</evidence>
<dbReference type="PANTHER" id="PTHR33495">
    <property type="entry name" value="ANTI-SIGMA FACTOR ANTAGONIST TM_1081-RELATED-RELATED"/>
    <property type="match status" value="1"/>
</dbReference>
<dbReference type="InterPro" id="IPR003658">
    <property type="entry name" value="Anti-sigma_ant"/>
</dbReference>
<organism evidence="4 5">
    <name type="scientific">Streptomyces racemochromogenes</name>
    <dbReference type="NCBI Taxonomy" id="67353"/>
    <lineage>
        <taxon>Bacteria</taxon>
        <taxon>Bacillati</taxon>
        <taxon>Actinomycetota</taxon>
        <taxon>Actinomycetes</taxon>
        <taxon>Kitasatosporales</taxon>
        <taxon>Streptomycetaceae</taxon>
        <taxon>Streptomyces</taxon>
    </lineage>
</organism>
<comment type="similarity">
    <text evidence="1 2">Belongs to the anti-sigma-factor antagonist family.</text>
</comment>
<dbReference type="NCBIfam" id="TIGR00377">
    <property type="entry name" value="ant_ant_sig"/>
    <property type="match status" value="1"/>
</dbReference>
<evidence type="ECO:0000256" key="1">
    <source>
        <dbReference type="ARBA" id="ARBA00009013"/>
    </source>
</evidence>
<proteinExistence type="inferred from homology"/>
<evidence type="ECO:0000313" key="4">
    <source>
        <dbReference type="EMBL" id="MFH7599335.1"/>
    </source>
</evidence>
<dbReference type="Proteomes" id="UP001610631">
    <property type="component" value="Unassembled WGS sequence"/>
</dbReference>
<dbReference type="EMBL" id="JBBDHD010000121">
    <property type="protein sequence ID" value="MFH7599335.1"/>
    <property type="molecule type" value="Genomic_DNA"/>
</dbReference>
<evidence type="ECO:0000256" key="2">
    <source>
        <dbReference type="RuleBase" id="RU003749"/>
    </source>
</evidence>
<gene>
    <name evidence="4" type="ORF">WDV06_30190</name>
</gene>
<protein>
    <recommendedName>
        <fullName evidence="2">Anti-sigma factor antagonist</fullName>
    </recommendedName>
</protein>
<dbReference type="InterPro" id="IPR002645">
    <property type="entry name" value="STAS_dom"/>
</dbReference>
<name>A0ABW7PLR0_9ACTN</name>
<keyword evidence="5" id="KW-1185">Reference proteome</keyword>
<reference evidence="4 5" key="1">
    <citation type="submission" date="2024-03" db="EMBL/GenBank/DDBJ databases">
        <title>Whole genome sequencing of Streptomyces racemochromogenes, to identify antimicrobial biosynthetic gene clusters.</title>
        <authorList>
            <person name="Suryawanshi P."/>
            <person name="Krishnaraj P.U."/>
            <person name="Arun Y.P."/>
            <person name="Suryawanshi M.P."/>
            <person name="Rakshit O."/>
        </authorList>
    </citation>
    <scope>NUCLEOTIDE SEQUENCE [LARGE SCALE GENOMIC DNA]</scope>
    <source>
        <strain evidence="4 5">AUDT626</strain>
    </source>
</reference>
<sequence>MLVPASTPVTLDHPARPGGVVVCRLAGEIDIDDRSEVIEAFARATARATTAVVVDCRRLAFCDSTLLNALLRLRRQATAAGLGMALADPGPQLLRLLEMTGAGGLLPVHPTLGSALDALGAGRTA</sequence>
<dbReference type="SUPFAM" id="SSF52091">
    <property type="entry name" value="SpoIIaa-like"/>
    <property type="match status" value="1"/>
</dbReference>
<accession>A0ABW7PLR0</accession>
<dbReference type="InterPro" id="IPR036513">
    <property type="entry name" value="STAS_dom_sf"/>
</dbReference>
<dbReference type="CDD" id="cd07043">
    <property type="entry name" value="STAS_anti-anti-sigma_factors"/>
    <property type="match status" value="1"/>
</dbReference>
<dbReference type="PANTHER" id="PTHR33495:SF2">
    <property type="entry name" value="ANTI-SIGMA FACTOR ANTAGONIST TM_1081-RELATED"/>
    <property type="match status" value="1"/>
</dbReference>
<dbReference type="InterPro" id="IPR058548">
    <property type="entry name" value="MlaB-like_STAS"/>
</dbReference>
<dbReference type="Pfam" id="PF13466">
    <property type="entry name" value="STAS_2"/>
    <property type="match status" value="1"/>
</dbReference>